<dbReference type="OrthoDB" id="417450at2759"/>
<evidence type="ECO:0000313" key="2">
    <source>
        <dbReference type="Proteomes" id="UP001152795"/>
    </source>
</evidence>
<organism evidence="1 2">
    <name type="scientific">Paramuricea clavata</name>
    <name type="common">Red gorgonian</name>
    <name type="synonym">Violescent sea-whip</name>
    <dbReference type="NCBI Taxonomy" id="317549"/>
    <lineage>
        <taxon>Eukaryota</taxon>
        <taxon>Metazoa</taxon>
        <taxon>Cnidaria</taxon>
        <taxon>Anthozoa</taxon>
        <taxon>Octocorallia</taxon>
        <taxon>Malacalcyonacea</taxon>
        <taxon>Plexauridae</taxon>
        <taxon>Paramuricea</taxon>
    </lineage>
</organism>
<dbReference type="PRINTS" id="PR00348">
    <property type="entry name" value="UBIQUITIN"/>
</dbReference>
<dbReference type="Proteomes" id="UP001152795">
    <property type="component" value="Unassembled WGS sequence"/>
</dbReference>
<dbReference type="PROSITE" id="PS50053">
    <property type="entry name" value="UBIQUITIN_2"/>
    <property type="match status" value="1"/>
</dbReference>
<dbReference type="SMART" id="SM00213">
    <property type="entry name" value="UBQ"/>
    <property type="match status" value="1"/>
</dbReference>
<accession>A0A6S7HX14</accession>
<keyword evidence="2" id="KW-1185">Reference proteome</keyword>
<evidence type="ECO:0000313" key="1">
    <source>
        <dbReference type="EMBL" id="CAB4008573.1"/>
    </source>
</evidence>
<dbReference type="InterPro" id="IPR019956">
    <property type="entry name" value="Ubiquitin_dom"/>
</dbReference>
<dbReference type="SUPFAM" id="SSF54236">
    <property type="entry name" value="Ubiquitin-like"/>
    <property type="match status" value="1"/>
</dbReference>
<proteinExistence type="predicted"/>
<dbReference type="Pfam" id="PF00240">
    <property type="entry name" value="ubiquitin"/>
    <property type="match status" value="1"/>
</dbReference>
<dbReference type="InterPro" id="IPR029071">
    <property type="entry name" value="Ubiquitin-like_domsf"/>
</dbReference>
<gene>
    <name evidence="1" type="ORF">PACLA_8A062404</name>
</gene>
<dbReference type="Gene3D" id="3.10.20.90">
    <property type="entry name" value="Phosphatidylinositol 3-kinase Catalytic Subunit, Chain A, domain 1"/>
    <property type="match status" value="1"/>
</dbReference>
<name>A0A6S7HX14_PARCT</name>
<comment type="caution">
    <text evidence="1">The sequence shown here is derived from an EMBL/GenBank/DDBJ whole genome shotgun (WGS) entry which is preliminary data.</text>
</comment>
<dbReference type="EMBL" id="CACRXK020006162">
    <property type="protein sequence ID" value="CAB4008573.1"/>
    <property type="molecule type" value="Genomic_DNA"/>
</dbReference>
<reference evidence="1" key="1">
    <citation type="submission" date="2020-04" db="EMBL/GenBank/DDBJ databases">
        <authorList>
            <person name="Alioto T."/>
            <person name="Alioto T."/>
            <person name="Gomez Garrido J."/>
        </authorList>
    </citation>
    <scope>NUCLEOTIDE SEQUENCE</scope>
    <source>
        <strain evidence="1">A484AB</strain>
    </source>
</reference>
<dbReference type="InterPro" id="IPR000626">
    <property type="entry name" value="Ubiquitin-like_dom"/>
</dbReference>
<protein>
    <submittedName>
        <fullName evidence="1">Ubiquitin 4A</fullName>
    </submittedName>
</protein>
<dbReference type="AlphaFoldDB" id="A0A6S7HX14"/>
<sequence length="89" mass="9970">MKIYVKLLGSQETTIEVDPLDAVSSVKKKIERELDIPCELQRLVFKGSPLAEFIPAAKPYARCYRPKQICVMPSIKQTTVAYLQSGGKI</sequence>